<dbReference type="OrthoDB" id="5125733at2759"/>
<gene>
    <name evidence="2" type="ORF">LSUE1_G005303</name>
</gene>
<sequence length="707" mass="79449">MSTSRASPVEPTEGRQESAQLDKGCSCCEGLTLDKLLELHNIQGEGGDWVLDDLPEIAFYPHHRSFQLLATAALNGCSICQGIIDALTADNRCMDEVKERVSVQADTKLGIFIGSMKYGQAGTQIFDRLFVKIGFDSEEVEKGVEPDLSNEIDDEAFDSIEEPMELDDESDVSSHSEVDAPSYPWPGPRIVMLSLTRTKAASAQLEKIRVGEVYRGRGLQSQELFDLIREWLRACISDHPDDDCRKLVPRPLPTRLIDIGPPDGSQPPKLFNAYGQINGFYVALSHCWGKYMPLKTTTEKLAAYCREISMHSIPKTFRDAITITRNFGFRYLWIDALCIVQDSRHDWEQESAVMDSVYSNAVLTLSASASRNSKVGIFDAPNEDLKYYGLLKRYAWSPPSECVEISTLKRETLADVLYDLPLATRGWSWQERLLSQRVLHYGMRRTYWQCRTSHLSAAGDAPIDSDSTSARGRLLIVPGGGDSDLETLQAYNDLPAMAGIARALTPSRETKDSYLAGIWKTDWARGLLWRTISYTRRTQNGAPSWSWAHWDGPITFKMRRFRFFEDDSSADLLGHEIELAGHNPFAEVHGGSLQLNAWGAVKTLSEISLLGDFHFDDFSFDQHDKDRKKIVNTFGSATFTVVHIGWFDAVDTDVCKRGMLILESAGDADGWKFKRIGVVINETYDLANKHGDYLDPAEWVRQTFTLV</sequence>
<dbReference type="PANTHER" id="PTHR33112:SF16">
    <property type="entry name" value="HETEROKARYON INCOMPATIBILITY DOMAIN-CONTAINING PROTEIN"/>
    <property type="match status" value="1"/>
</dbReference>
<keyword evidence="3" id="KW-1185">Reference proteome</keyword>
<dbReference type="Proteomes" id="UP000469558">
    <property type="component" value="Unassembled WGS sequence"/>
</dbReference>
<evidence type="ECO:0000313" key="2">
    <source>
        <dbReference type="EMBL" id="TVY75618.1"/>
    </source>
</evidence>
<dbReference type="InterPro" id="IPR010730">
    <property type="entry name" value="HET"/>
</dbReference>
<dbReference type="AlphaFoldDB" id="A0A8T9C0N4"/>
<proteinExistence type="predicted"/>
<accession>A0A8T9C0N4</accession>
<dbReference type="Pfam" id="PF06985">
    <property type="entry name" value="HET"/>
    <property type="match status" value="1"/>
</dbReference>
<comment type="caution">
    <text evidence="2">The sequence shown here is derived from an EMBL/GenBank/DDBJ whole genome shotgun (WGS) entry which is preliminary data.</text>
</comment>
<feature type="domain" description="Heterokaryon incompatibility" evidence="1">
    <location>
        <begin position="281"/>
        <end position="431"/>
    </location>
</feature>
<evidence type="ECO:0000313" key="3">
    <source>
        <dbReference type="Proteomes" id="UP000469558"/>
    </source>
</evidence>
<evidence type="ECO:0000259" key="1">
    <source>
        <dbReference type="Pfam" id="PF06985"/>
    </source>
</evidence>
<dbReference type="PANTHER" id="PTHR33112">
    <property type="entry name" value="DOMAIN PROTEIN, PUTATIVE-RELATED"/>
    <property type="match status" value="1"/>
</dbReference>
<reference evidence="2 3" key="1">
    <citation type="submission" date="2018-05" db="EMBL/GenBank/DDBJ databases">
        <title>Genome sequencing and assembly of the regulated plant pathogen Lachnellula willkommii and related sister species for the development of diagnostic species identification markers.</title>
        <authorList>
            <person name="Giroux E."/>
            <person name="Bilodeau G."/>
        </authorList>
    </citation>
    <scope>NUCLEOTIDE SEQUENCE [LARGE SCALE GENOMIC DNA]</scope>
    <source>
        <strain evidence="2 3">CBS 268.59</strain>
    </source>
</reference>
<organism evidence="2 3">
    <name type="scientific">Lachnellula suecica</name>
    <dbReference type="NCBI Taxonomy" id="602035"/>
    <lineage>
        <taxon>Eukaryota</taxon>
        <taxon>Fungi</taxon>
        <taxon>Dikarya</taxon>
        <taxon>Ascomycota</taxon>
        <taxon>Pezizomycotina</taxon>
        <taxon>Leotiomycetes</taxon>
        <taxon>Helotiales</taxon>
        <taxon>Lachnaceae</taxon>
        <taxon>Lachnellula</taxon>
    </lineage>
</organism>
<protein>
    <recommendedName>
        <fullName evidence="1">Heterokaryon incompatibility domain-containing protein</fullName>
    </recommendedName>
</protein>
<name>A0A8T9C0N4_9HELO</name>
<dbReference type="EMBL" id="QGMK01001001">
    <property type="protein sequence ID" value="TVY75618.1"/>
    <property type="molecule type" value="Genomic_DNA"/>
</dbReference>